<comment type="subcellular location">
    <subcellularLocation>
        <location evidence="1">Nucleus</location>
    </subcellularLocation>
</comment>
<sequence>MKFKKGKPVEVLRRQDQSCGSWFPARIISVDAQGYTVRFEHFWTAEGEQVVEKVHLVDVRPCPPIIVNERGWAVGDIVEVFDLHSWRVGKVAKVLRNNRFVVGLLESIQLKEFHSSIVRDLQSWLDGKWVRIEKGNEEKQISRCSRKLHSGVMVEHQESFNKEICHESPLKKICSVRHAKRKCGSQLKSSPSGDITGNVKKQKTTLGGGHLATGTLSKEVNVISFPKTKLTENSLHGTIKRNNVGPCAMDVRRECMSLYAMQQSSLPPRVIEENVECSVASCSGNVLPEYAPSNSLKSCRVDARCPFDDAESSYPLEPRGKYFHVAKEDKIAENVHMLELHAYKTTVKALYASGPLSWEQESLLTNLRLSLHISNEEHLLQVRNLLSA</sequence>
<proteinExistence type="predicted"/>
<evidence type="ECO:0000313" key="5">
    <source>
        <dbReference type="Proteomes" id="UP000652761"/>
    </source>
</evidence>
<accession>A0A843UBG7</accession>
<dbReference type="Proteomes" id="UP000652761">
    <property type="component" value="Unassembled WGS sequence"/>
</dbReference>
<dbReference type="PANTHER" id="PTHR31917:SF59">
    <property type="entry name" value="ENT DOMAIN-CONTAINING PROTEIN"/>
    <property type="match status" value="1"/>
</dbReference>
<gene>
    <name evidence="4" type="ORF">Taro_013220</name>
</gene>
<evidence type="ECO:0000313" key="4">
    <source>
        <dbReference type="EMBL" id="MQL80771.1"/>
    </source>
</evidence>
<dbReference type="Pfam" id="PF03735">
    <property type="entry name" value="ENT"/>
    <property type="match status" value="1"/>
</dbReference>
<dbReference type="InterPro" id="IPR005491">
    <property type="entry name" value="ENT_dom"/>
</dbReference>
<keyword evidence="2" id="KW-0539">Nucleus</keyword>
<dbReference type="PROSITE" id="PS51138">
    <property type="entry name" value="ENT"/>
    <property type="match status" value="1"/>
</dbReference>
<dbReference type="InterPro" id="IPR014002">
    <property type="entry name" value="Agenet_dom_plant"/>
</dbReference>
<dbReference type="Gene3D" id="1.10.1240.40">
    <property type="entry name" value="ENT domain"/>
    <property type="match status" value="1"/>
</dbReference>
<protein>
    <recommendedName>
        <fullName evidence="3">ENT domain-containing protein</fullName>
    </recommendedName>
</protein>
<keyword evidence="5" id="KW-1185">Reference proteome</keyword>
<dbReference type="AlphaFoldDB" id="A0A843UBG7"/>
<evidence type="ECO:0000259" key="3">
    <source>
        <dbReference type="PROSITE" id="PS51138"/>
    </source>
</evidence>
<feature type="domain" description="ENT" evidence="3">
    <location>
        <begin position="331"/>
        <end position="388"/>
    </location>
</feature>
<name>A0A843UBG7_COLES</name>
<dbReference type="SMART" id="SM01191">
    <property type="entry name" value="ENT"/>
    <property type="match status" value="1"/>
</dbReference>
<dbReference type="OrthoDB" id="663550at2759"/>
<dbReference type="InterPro" id="IPR036142">
    <property type="entry name" value="ENT_dom-like_sf"/>
</dbReference>
<dbReference type="SMART" id="SM00743">
    <property type="entry name" value="Agenet"/>
    <property type="match status" value="2"/>
</dbReference>
<dbReference type="GO" id="GO:0005634">
    <property type="term" value="C:nucleus"/>
    <property type="evidence" value="ECO:0007669"/>
    <property type="project" value="UniProtKB-SubCell"/>
</dbReference>
<dbReference type="PANTHER" id="PTHR31917">
    <property type="entry name" value="AGENET DOMAIN-CONTAINING PROTEIN-RELATED"/>
    <property type="match status" value="1"/>
</dbReference>
<dbReference type="SUPFAM" id="SSF158639">
    <property type="entry name" value="ENT-like"/>
    <property type="match status" value="1"/>
</dbReference>
<evidence type="ECO:0000256" key="1">
    <source>
        <dbReference type="ARBA" id="ARBA00004123"/>
    </source>
</evidence>
<dbReference type="InterPro" id="IPR008395">
    <property type="entry name" value="Agenet-like_dom"/>
</dbReference>
<dbReference type="Pfam" id="PF05641">
    <property type="entry name" value="Agenet"/>
    <property type="match status" value="1"/>
</dbReference>
<dbReference type="EMBL" id="NMUH01000524">
    <property type="protein sequence ID" value="MQL80771.1"/>
    <property type="molecule type" value="Genomic_DNA"/>
</dbReference>
<comment type="caution">
    <text evidence="4">The sequence shown here is derived from an EMBL/GenBank/DDBJ whole genome shotgun (WGS) entry which is preliminary data.</text>
</comment>
<evidence type="ECO:0000256" key="2">
    <source>
        <dbReference type="ARBA" id="ARBA00023242"/>
    </source>
</evidence>
<reference evidence="4" key="1">
    <citation type="submission" date="2017-07" db="EMBL/GenBank/DDBJ databases">
        <title>Taro Niue Genome Assembly and Annotation.</title>
        <authorList>
            <person name="Atibalentja N."/>
            <person name="Keating K."/>
            <person name="Fields C.J."/>
        </authorList>
    </citation>
    <scope>NUCLEOTIDE SEQUENCE</scope>
    <source>
        <strain evidence="4">Niue_2</strain>
        <tissue evidence="4">Leaf</tissue>
    </source>
</reference>
<organism evidence="4 5">
    <name type="scientific">Colocasia esculenta</name>
    <name type="common">Wild taro</name>
    <name type="synonym">Arum esculentum</name>
    <dbReference type="NCBI Taxonomy" id="4460"/>
    <lineage>
        <taxon>Eukaryota</taxon>
        <taxon>Viridiplantae</taxon>
        <taxon>Streptophyta</taxon>
        <taxon>Embryophyta</taxon>
        <taxon>Tracheophyta</taxon>
        <taxon>Spermatophyta</taxon>
        <taxon>Magnoliopsida</taxon>
        <taxon>Liliopsida</taxon>
        <taxon>Araceae</taxon>
        <taxon>Aroideae</taxon>
        <taxon>Colocasieae</taxon>
        <taxon>Colocasia</taxon>
    </lineage>
</organism>